<accession>A0A0C2J487</accession>
<sequence length="109" mass="12438">MLPRQSTISCVEILNTTSFSKVSTNGDGEKTTQKKIKHLAAFYSLHGRKKIFLHLNRFSDIFHTSLDINANIVWNSLLFSQRSFKSHIKEKCIHNSMADLSLTSNLDLQ</sequence>
<name>A0A0C2J487_THEKT</name>
<dbReference type="Proteomes" id="UP000031668">
    <property type="component" value="Unassembled WGS sequence"/>
</dbReference>
<gene>
    <name evidence="1" type="ORF">RF11_10976</name>
</gene>
<comment type="caution">
    <text evidence="1">The sequence shown here is derived from an EMBL/GenBank/DDBJ whole genome shotgun (WGS) entry which is preliminary data.</text>
</comment>
<evidence type="ECO:0000313" key="2">
    <source>
        <dbReference type="Proteomes" id="UP000031668"/>
    </source>
</evidence>
<reference evidence="1 2" key="1">
    <citation type="journal article" date="2014" name="Genome Biol. Evol.">
        <title>The genome of the myxosporean Thelohanellus kitauei shows adaptations to nutrient acquisition within its fish host.</title>
        <authorList>
            <person name="Yang Y."/>
            <person name="Xiong J."/>
            <person name="Zhou Z."/>
            <person name="Huo F."/>
            <person name="Miao W."/>
            <person name="Ran C."/>
            <person name="Liu Y."/>
            <person name="Zhang J."/>
            <person name="Feng J."/>
            <person name="Wang M."/>
            <person name="Wang M."/>
            <person name="Wang L."/>
            <person name="Yao B."/>
        </authorList>
    </citation>
    <scope>NUCLEOTIDE SEQUENCE [LARGE SCALE GENOMIC DNA]</scope>
    <source>
        <strain evidence="1">Wuqing</strain>
    </source>
</reference>
<evidence type="ECO:0000313" key="1">
    <source>
        <dbReference type="EMBL" id="KII63897.1"/>
    </source>
</evidence>
<dbReference type="AlphaFoldDB" id="A0A0C2J487"/>
<proteinExistence type="predicted"/>
<organism evidence="1 2">
    <name type="scientific">Thelohanellus kitauei</name>
    <name type="common">Myxosporean</name>
    <dbReference type="NCBI Taxonomy" id="669202"/>
    <lineage>
        <taxon>Eukaryota</taxon>
        <taxon>Metazoa</taxon>
        <taxon>Cnidaria</taxon>
        <taxon>Myxozoa</taxon>
        <taxon>Myxosporea</taxon>
        <taxon>Bivalvulida</taxon>
        <taxon>Platysporina</taxon>
        <taxon>Myxobolidae</taxon>
        <taxon>Thelohanellus</taxon>
    </lineage>
</organism>
<protein>
    <submittedName>
        <fullName evidence="1">Uncharacterized protein</fullName>
    </submittedName>
</protein>
<dbReference type="EMBL" id="JWZT01004534">
    <property type="protein sequence ID" value="KII63897.1"/>
    <property type="molecule type" value="Genomic_DNA"/>
</dbReference>
<keyword evidence="2" id="KW-1185">Reference proteome</keyword>